<evidence type="ECO:0000256" key="1">
    <source>
        <dbReference type="SAM" id="MobiDB-lite"/>
    </source>
</evidence>
<feature type="region of interest" description="Disordered" evidence="1">
    <location>
        <begin position="1"/>
        <end position="29"/>
    </location>
</feature>
<dbReference type="PROSITE" id="PS51335">
    <property type="entry name" value="ELMO"/>
    <property type="match status" value="1"/>
</dbReference>
<gene>
    <name evidence="3" type="ORF">PCOR1329_LOCUS14057</name>
</gene>
<dbReference type="Pfam" id="PF04727">
    <property type="entry name" value="ELMO_CED12"/>
    <property type="match status" value="1"/>
</dbReference>
<dbReference type="PANTHER" id="PTHR12771:SF56">
    <property type="entry name" value="CED-12"/>
    <property type="match status" value="1"/>
</dbReference>
<name>A0ABN9QQJ0_9DINO</name>
<organism evidence="3 4">
    <name type="scientific">Prorocentrum cordatum</name>
    <dbReference type="NCBI Taxonomy" id="2364126"/>
    <lineage>
        <taxon>Eukaryota</taxon>
        <taxon>Sar</taxon>
        <taxon>Alveolata</taxon>
        <taxon>Dinophyceae</taxon>
        <taxon>Prorocentrales</taxon>
        <taxon>Prorocentraceae</taxon>
        <taxon>Prorocentrum</taxon>
    </lineage>
</organism>
<dbReference type="InterPro" id="IPR006816">
    <property type="entry name" value="ELMO_dom"/>
</dbReference>
<protein>
    <recommendedName>
        <fullName evidence="2">ELMO domain-containing protein</fullName>
    </recommendedName>
</protein>
<dbReference type="InterPro" id="IPR050868">
    <property type="entry name" value="ELMO_domain-containing"/>
</dbReference>
<keyword evidence="4" id="KW-1185">Reference proteome</keyword>
<feature type="region of interest" description="Disordered" evidence="1">
    <location>
        <begin position="354"/>
        <end position="396"/>
    </location>
</feature>
<dbReference type="EMBL" id="CAUYUJ010004180">
    <property type="protein sequence ID" value="CAK0808466.1"/>
    <property type="molecule type" value="Genomic_DNA"/>
</dbReference>
<feature type="domain" description="ELMO" evidence="2">
    <location>
        <begin position="149"/>
        <end position="348"/>
    </location>
</feature>
<evidence type="ECO:0000313" key="3">
    <source>
        <dbReference type="EMBL" id="CAK0808466.1"/>
    </source>
</evidence>
<feature type="compositionally biased region" description="Low complexity" evidence="1">
    <location>
        <begin position="361"/>
        <end position="371"/>
    </location>
</feature>
<evidence type="ECO:0000259" key="2">
    <source>
        <dbReference type="PROSITE" id="PS51335"/>
    </source>
</evidence>
<evidence type="ECO:0000313" key="4">
    <source>
        <dbReference type="Proteomes" id="UP001189429"/>
    </source>
</evidence>
<feature type="compositionally biased region" description="Basic and acidic residues" evidence="1">
    <location>
        <begin position="472"/>
        <end position="482"/>
    </location>
</feature>
<dbReference type="PANTHER" id="PTHR12771">
    <property type="entry name" value="ENGULFMENT AND CELL MOTILITY"/>
    <property type="match status" value="1"/>
</dbReference>
<accession>A0ABN9QQJ0</accession>
<dbReference type="Proteomes" id="UP001189429">
    <property type="component" value="Unassembled WGS sequence"/>
</dbReference>
<reference evidence="3" key="1">
    <citation type="submission" date="2023-10" db="EMBL/GenBank/DDBJ databases">
        <authorList>
            <person name="Chen Y."/>
            <person name="Shah S."/>
            <person name="Dougan E. K."/>
            <person name="Thang M."/>
            <person name="Chan C."/>
        </authorList>
    </citation>
    <scope>NUCLEOTIDE SEQUENCE [LARGE SCALE GENOMIC DNA]</scope>
</reference>
<sequence length="539" mass="58953">MAASPVAEPQGRREGSARGGPAPELCQSWPPSERLGVDLCQSWCWEHQSLHVPRAEDAELGGQVKLRSAWWGHPVREGLRRDVTASVAELLGAGEASGVEVPATTAAWGDPARFMLKQLAVEYEFAWLSEQELAAFEHLQVRANSKAMDQLAEVEGLLSRVRAWGEQVPWSSCSATGAASVCGDAAAGWGDISPRWKRLGFQSSNPRTDLRTGILALDSLVYLVERYPQPAQRMVVEAASDEYDYPFAVASINVTQMLAKYLRLLTGLTQAQQREEAMIHDRRQLRAFAQLCVCAARMGWDAFGELYCAAMVRMHQTWKEMKTQRPELNVFSFAEVLEDVAAAVQEFFGTARLDSAEETSPRGSPSSTTSPCQLGRAGTTWRTPPRCRHPRRPHGLEVRVLRQAAAQSAYSMLSGLVEPPTPPSAPSAAEGAQGKTRRDHRHAGKDVKADSLAWTLGHSGGWKRAPGFGDDQAPRRADEPPRSLRASAATLPRRVLARVLAADLTCTRLPPKRRAPSCSGAAAQVVVKNPTYTQLPPER</sequence>
<feature type="region of interest" description="Disordered" evidence="1">
    <location>
        <begin position="414"/>
        <end position="489"/>
    </location>
</feature>
<comment type="caution">
    <text evidence="3">The sequence shown here is derived from an EMBL/GenBank/DDBJ whole genome shotgun (WGS) entry which is preliminary data.</text>
</comment>
<proteinExistence type="predicted"/>